<comment type="caution">
    <text evidence="1">The sequence shown here is derived from an EMBL/GenBank/DDBJ whole genome shotgun (WGS) entry which is preliminary data.</text>
</comment>
<name>A0AAV4EL16_9GAST</name>
<accession>A0AAV4EL16</accession>
<gene>
    <name evidence="1" type="ORF">ElyMa_001849100</name>
</gene>
<evidence type="ECO:0000313" key="1">
    <source>
        <dbReference type="EMBL" id="GFR61499.1"/>
    </source>
</evidence>
<dbReference type="AlphaFoldDB" id="A0AAV4EL16"/>
<dbReference type="Proteomes" id="UP000762676">
    <property type="component" value="Unassembled WGS sequence"/>
</dbReference>
<organism evidence="1 2">
    <name type="scientific">Elysia marginata</name>
    <dbReference type="NCBI Taxonomy" id="1093978"/>
    <lineage>
        <taxon>Eukaryota</taxon>
        <taxon>Metazoa</taxon>
        <taxon>Spiralia</taxon>
        <taxon>Lophotrochozoa</taxon>
        <taxon>Mollusca</taxon>
        <taxon>Gastropoda</taxon>
        <taxon>Heterobranchia</taxon>
        <taxon>Euthyneura</taxon>
        <taxon>Panpulmonata</taxon>
        <taxon>Sacoglossa</taxon>
        <taxon>Placobranchoidea</taxon>
        <taxon>Plakobranchidae</taxon>
        <taxon>Elysia</taxon>
    </lineage>
</organism>
<sequence length="139" mass="16010">MNPVTSRSHTNVSHDVKEALDIMRRQIAEHRKNEAKMNTQSAQERRELILSETDSMNATFPWLTASFVNDLVGGEYDSVMPPGILQALYLYKFMEQLSTGRGFRTYLGVMRRNDLWCNIRTYGFAETKNSSYLAHKLSL</sequence>
<protein>
    <submittedName>
        <fullName evidence="1">Uncharacterized protein</fullName>
    </submittedName>
</protein>
<keyword evidence="2" id="KW-1185">Reference proteome</keyword>
<evidence type="ECO:0000313" key="2">
    <source>
        <dbReference type="Proteomes" id="UP000762676"/>
    </source>
</evidence>
<reference evidence="1 2" key="1">
    <citation type="journal article" date="2021" name="Elife">
        <title>Chloroplast acquisition without the gene transfer in kleptoplastic sea slugs, Plakobranchus ocellatus.</title>
        <authorList>
            <person name="Maeda T."/>
            <person name="Takahashi S."/>
            <person name="Yoshida T."/>
            <person name="Shimamura S."/>
            <person name="Takaki Y."/>
            <person name="Nagai Y."/>
            <person name="Toyoda A."/>
            <person name="Suzuki Y."/>
            <person name="Arimoto A."/>
            <person name="Ishii H."/>
            <person name="Satoh N."/>
            <person name="Nishiyama T."/>
            <person name="Hasebe M."/>
            <person name="Maruyama T."/>
            <person name="Minagawa J."/>
            <person name="Obokata J."/>
            <person name="Shigenobu S."/>
        </authorList>
    </citation>
    <scope>NUCLEOTIDE SEQUENCE [LARGE SCALE GENOMIC DNA]</scope>
</reference>
<proteinExistence type="predicted"/>
<dbReference type="EMBL" id="BMAT01003740">
    <property type="protein sequence ID" value="GFR61499.1"/>
    <property type="molecule type" value="Genomic_DNA"/>
</dbReference>